<organism evidence="1">
    <name type="scientific">Arundo donax</name>
    <name type="common">Giant reed</name>
    <name type="synonym">Donax arundinaceus</name>
    <dbReference type="NCBI Taxonomy" id="35708"/>
    <lineage>
        <taxon>Eukaryota</taxon>
        <taxon>Viridiplantae</taxon>
        <taxon>Streptophyta</taxon>
        <taxon>Embryophyta</taxon>
        <taxon>Tracheophyta</taxon>
        <taxon>Spermatophyta</taxon>
        <taxon>Magnoliopsida</taxon>
        <taxon>Liliopsida</taxon>
        <taxon>Poales</taxon>
        <taxon>Poaceae</taxon>
        <taxon>PACMAD clade</taxon>
        <taxon>Arundinoideae</taxon>
        <taxon>Arundineae</taxon>
        <taxon>Arundo</taxon>
    </lineage>
</organism>
<dbReference type="AlphaFoldDB" id="A0A0A8XTU5"/>
<reference evidence="1" key="2">
    <citation type="journal article" date="2015" name="Data Brief">
        <title>Shoot transcriptome of the giant reed, Arundo donax.</title>
        <authorList>
            <person name="Barrero R.A."/>
            <person name="Guerrero F.D."/>
            <person name="Moolhuijzen P."/>
            <person name="Goolsby J.A."/>
            <person name="Tidwell J."/>
            <person name="Bellgard S.E."/>
            <person name="Bellgard M.I."/>
        </authorList>
    </citation>
    <scope>NUCLEOTIDE SEQUENCE</scope>
    <source>
        <tissue evidence="1">Shoot tissue taken approximately 20 cm above the soil surface</tissue>
    </source>
</reference>
<evidence type="ECO:0000313" key="1">
    <source>
        <dbReference type="EMBL" id="JAD17306.1"/>
    </source>
</evidence>
<sequence length="121" mass="13880">MLGLHAIVLIGAGKGRNCYFYHFLNSHGGLFCMRICKTRKVNVKVSRGGLRRGKAKKFVGGFGKVRAQDILLQPVEILRYPDPSVRNEFWVPRVDRTWGDIDDLKMNVLFRPYRTRFPKGG</sequence>
<dbReference type="EMBL" id="GBRH01280589">
    <property type="protein sequence ID" value="JAD17306.1"/>
    <property type="molecule type" value="Transcribed_RNA"/>
</dbReference>
<name>A0A0A8XTU5_ARUDO</name>
<protein>
    <submittedName>
        <fullName evidence="1">Uncharacterized protein</fullName>
    </submittedName>
</protein>
<reference evidence="1" key="1">
    <citation type="submission" date="2014-09" db="EMBL/GenBank/DDBJ databases">
        <authorList>
            <person name="Magalhaes I.L.F."/>
            <person name="Oliveira U."/>
            <person name="Santos F.R."/>
            <person name="Vidigal T.H.D.A."/>
            <person name="Brescovit A.D."/>
            <person name="Santos A.J."/>
        </authorList>
    </citation>
    <scope>NUCLEOTIDE SEQUENCE</scope>
    <source>
        <tissue evidence="1">Shoot tissue taken approximately 20 cm above the soil surface</tissue>
    </source>
</reference>
<proteinExistence type="predicted"/>
<accession>A0A0A8XTU5</accession>